<dbReference type="InterPro" id="IPR016177">
    <property type="entry name" value="DNA-bd_dom_sf"/>
</dbReference>
<dbReference type="GO" id="GO:0005634">
    <property type="term" value="C:nucleus"/>
    <property type="evidence" value="ECO:0007669"/>
    <property type="project" value="UniProtKB-SubCell"/>
</dbReference>
<evidence type="ECO:0000256" key="2">
    <source>
        <dbReference type="ARBA" id="ARBA00023015"/>
    </source>
</evidence>
<name>A0AA86RRK5_9FABA</name>
<organism evidence="6 7">
    <name type="scientific">Sphenostylis stenocarpa</name>
    <dbReference type="NCBI Taxonomy" id="92480"/>
    <lineage>
        <taxon>Eukaryota</taxon>
        <taxon>Viridiplantae</taxon>
        <taxon>Streptophyta</taxon>
        <taxon>Embryophyta</taxon>
        <taxon>Tracheophyta</taxon>
        <taxon>Spermatophyta</taxon>
        <taxon>Magnoliopsida</taxon>
        <taxon>eudicotyledons</taxon>
        <taxon>Gunneridae</taxon>
        <taxon>Pentapetalae</taxon>
        <taxon>rosids</taxon>
        <taxon>fabids</taxon>
        <taxon>Fabales</taxon>
        <taxon>Fabaceae</taxon>
        <taxon>Papilionoideae</taxon>
        <taxon>50 kb inversion clade</taxon>
        <taxon>NPAAA clade</taxon>
        <taxon>indigoferoid/millettioid clade</taxon>
        <taxon>Phaseoleae</taxon>
        <taxon>Sphenostylis</taxon>
    </lineage>
</organism>
<evidence type="ECO:0000256" key="4">
    <source>
        <dbReference type="ARBA" id="ARBA00023163"/>
    </source>
</evidence>
<evidence type="ECO:0000256" key="1">
    <source>
        <dbReference type="ARBA" id="ARBA00004123"/>
    </source>
</evidence>
<dbReference type="Gramene" id="rna-AYBTSS11_LOCUS1686">
    <property type="protein sequence ID" value="CAJ1842166.1"/>
    <property type="gene ID" value="gene-AYBTSS11_LOCUS1686"/>
</dbReference>
<gene>
    <name evidence="6" type="ORF">AYBTSS11_LOCUS1686</name>
</gene>
<dbReference type="SUPFAM" id="SSF54171">
    <property type="entry name" value="DNA-binding domain"/>
    <property type="match status" value="1"/>
</dbReference>
<proteinExistence type="predicted"/>
<evidence type="ECO:0008006" key="8">
    <source>
        <dbReference type="Google" id="ProtNLM"/>
    </source>
</evidence>
<keyword evidence="5" id="KW-0539">Nucleus</keyword>
<sequence length="106" mass="12024">MVGARTSSNTNSRNLSSEQIAAMTNATIQKIESSSPRNRLRAGTTVTYHDTTSIGYGWLLPGWVAEERRVQSGRVYRYYYDPHGSFYESQQKVVEALEQFWGAILE</sequence>
<evidence type="ECO:0000256" key="3">
    <source>
        <dbReference type="ARBA" id="ARBA00023125"/>
    </source>
</evidence>
<keyword evidence="3" id="KW-0238">DNA-binding</keyword>
<keyword evidence="4" id="KW-0804">Transcription</keyword>
<comment type="subcellular location">
    <subcellularLocation>
        <location evidence="1">Nucleus</location>
    </subcellularLocation>
</comment>
<evidence type="ECO:0000313" key="6">
    <source>
        <dbReference type="EMBL" id="CAJ1842166.1"/>
    </source>
</evidence>
<dbReference type="EMBL" id="OY731398">
    <property type="protein sequence ID" value="CAJ1842166.1"/>
    <property type="molecule type" value="Genomic_DNA"/>
</dbReference>
<dbReference type="Proteomes" id="UP001189624">
    <property type="component" value="Chromosome 1"/>
</dbReference>
<dbReference type="AlphaFoldDB" id="A0AA86RRK5"/>
<accession>A0AA86RRK5</accession>
<reference evidence="6" key="1">
    <citation type="submission" date="2023-10" db="EMBL/GenBank/DDBJ databases">
        <authorList>
            <person name="Domelevo Entfellner J.-B."/>
        </authorList>
    </citation>
    <scope>NUCLEOTIDE SEQUENCE</scope>
</reference>
<dbReference type="GO" id="GO:0003677">
    <property type="term" value="F:DNA binding"/>
    <property type="evidence" value="ECO:0007669"/>
    <property type="project" value="UniProtKB-KW"/>
</dbReference>
<keyword evidence="2" id="KW-0805">Transcription regulation</keyword>
<evidence type="ECO:0000256" key="5">
    <source>
        <dbReference type="ARBA" id="ARBA00023242"/>
    </source>
</evidence>
<keyword evidence="7" id="KW-1185">Reference proteome</keyword>
<protein>
    <recommendedName>
        <fullName evidence="8">MBD domain-containing protein</fullName>
    </recommendedName>
</protein>
<evidence type="ECO:0000313" key="7">
    <source>
        <dbReference type="Proteomes" id="UP001189624"/>
    </source>
</evidence>